<evidence type="ECO:0000313" key="3">
    <source>
        <dbReference type="EMBL" id="AVF27702.1"/>
    </source>
</evidence>
<dbReference type="Proteomes" id="UP000239833">
    <property type="component" value="Chromosome"/>
</dbReference>
<dbReference type="Pfam" id="PF13392">
    <property type="entry name" value="HNH_3"/>
    <property type="match status" value="1"/>
</dbReference>
<proteinExistence type="predicted"/>
<feature type="domain" description="HNH nuclease" evidence="2">
    <location>
        <begin position="60"/>
        <end position="104"/>
    </location>
</feature>
<dbReference type="InterPro" id="IPR036388">
    <property type="entry name" value="WH-like_DNA-bd_sf"/>
</dbReference>
<dbReference type="GO" id="GO:0016788">
    <property type="term" value="F:hydrolase activity, acting on ester bonds"/>
    <property type="evidence" value="ECO:0007669"/>
    <property type="project" value="InterPro"/>
</dbReference>
<dbReference type="EMBL" id="CP019655">
    <property type="protein sequence ID" value="AVF27702.1"/>
    <property type="molecule type" value="Genomic_DNA"/>
</dbReference>
<protein>
    <submittedName>
        <fullName evidence="3">NUMOD4 motif</fullName>
    </submittedName>
</protein>
<accession>A0A2L1U456</accession>
<organism evidence="3 4">
    <name type="scientific">Paenibacillus larvae subsp. larvae</name>
    <dbReference type="NCBI Taxonomy" id="147375"/>
    <lineage>
        <taxon>Bacteria</taxon>
        <taxon>Bacillati</taxon>
        <taxon>Bacillota</taxon>
        <taxon>Bacilli</taxon>
        <taxon>Bacillales</taxon>
        <taxon>Paenibacillaceae</taxon>
        <taxon>Paenibacillus</taxon>
    </lineage>
</organism>
<evidence type="ECO:0000313" key="4">
    <source>
        <dbReference type="Proteomes" id="UP000239833"/>
    </source>
</evidence>
<dbReference type="InterPro" id="IPR003647">
    <property type="entry name" value="Intron_nuc_1_rpt"/>
</dbReference>
<dbReference type="InterPro" id="IPR003615">
    <property type="entry name" value="HNH_nuc"/>
</dbReference>
<dbReference type="SUPFAM" id="SSF54060">
    <property type="entry name" value="His-Me finger endonucleases"/>
    <property type="match status" value="1"/>
</dbReference>
<dbReference type="AlphaFoldDB" id="A0A2L1U456"/>
<dbReference type="SMART" id="SM00497">
    <property type="entry name" value="IENR1"/>
    <property type="match status" value="1"/>
</dbReference>
<sequence>MTRIKCKIEWRDIPGYEGFYQINNIGQVYSCHTTRILSNYMASDGYLRANLSVRGKVKIKMVHVLVAQAFIPNPDNMPVVNHIDGNKQNPNVNNLEWVSYSENTKHAFTNGLAKISKKARENARRVAAENGARTTKKAVIQYSLDGERIAEYESIKAACRATGANDGYLSMVCRRKKQTAAGFVWRYTDDPEFY</sequence>
<dbReference type="Gene3D" id="3.90.75.20">
    <property type="match status" value="1"/>
</dbReference>
<dbReference type="InterPro" id="IPR010902">
    <property type="entry name" value="NUMOD4"/>
</dbReference>
<evidence type="ECO:0000259" key="1">
    <source>
        <dbReference type="Pfam" id="PF07463"/>
    </source>
</evidence>
<dbReference type="InterPro" id="IPR044925">
    <property type="entry name" value="His-Me_finger_sf"/>
</dbReference>
<name>A0A2L1U456_9BACL</name>
<dbReference type="SUPFAM" id="SSF64496">
    <property type="entry name" value="DNA-binding domain of intron-encoded endonucleases"/>
    <property type="match status" value="1"/>
</dbReference>
<dbReference type="Gene3D" id="1.10.10.10">
    <property type="entry name" value="Winged helix-like DNA-binding domain superfamily/Winged helix DNA-binding domain"/>
    <property type="match status" value="1"/>
</dbReference>
<dbReference type="RefSeq" id="WP_079940381.1">
    <property type="nucleotide sequence ID" value="NZ_CP019655.1"/>
</dbReference>
<gene>
    <name evidence="3" type="ORF">ERICIII_03592</name>
</gene>
<evidence type="ECO:0000259" key="2">
    <source>
        <dbReference type="Pfam" id="PF13392"/>
    </source>
</evidence>
<reference evidence="4" key="1">
    <citation type="submission" date="2017-02" db="EMBL/GenBank/DDBJ databases">
        <title>Delineation of Paenibacillus larvae strains originating from foulbrood outbreaks.</title>
        <authorList>
            <person name="Beims H."/>
            <person name="Bunk B."/>
            <person name="Sproeer C."/>
            <person name="Mohr K.I."/>
            <person name="Pradella S."/>
            <person name="Guenther G."/>
            <person name="Rohde M."/>
            <person name="von der Ohe W."/>
            <person name="Steinert M."/>
        </authorList>
    </citation>
    <scope>NUCLEOTIDE SEQUENCE [LARGE SCALE GENOMIC DNA]</scope>
    <source>
        <strain evidence="4">Eric_III</strain>
    </source>
</reference>
<feature type="domain" description="NUMOD4" evidence="1">
    <location>
        <begin position="9"/>
        <end position="52"/>
    </location>
</feature>
<dbReference type="Pfam" id="PF07463">
    <property type="entry name" value="NUMOD4"/>
    <property type="match status" value="1"/>
</dbReference>